<keyword evidence="3" id="KW-1185">Reference proteome</keyword>
<proteinExistence type="predicted"/>
<dbReference type="RefSeq" id="WP_343043179.1">
    <property type="nucleotide sequence ID" value="NZ_JBHGCD010000022.1"/>
</dbReference>
<name>A0A844HXA1_9RHOB</name>
<dbReference type="Gene3D" id="3.30.420.180">
    <property type="entry name" value="CobE/GbiG C-terminal domain"/>
    <property type="match status" value="1"/>
</dbReference>
<evidence type="ECO:0000313" key="2">
    <source>
        <dbReference type="EMBL" id="MTH62092.1"/>
    </source>
</evidence>
<comment type="caution">
    <text evidence="2">The sequence shown here is derived from an EMBL/GenBank/DDBJ whole genome shotgun (WGS) entry which is preliminary data.</text>
</comment>
<dbReference type="GO" id="GO:0009236">
    <property type="term" value="P:cobalamin biosynthetic process"/>
    <property type="evidence" value="ECO:0007669"/>
    <property type="project" value="InterPro"/>
</dbReference>
<dbReference type="Proteomes" id="UP000449846">
    <property type="component" value="Unassembled WGS sequence"/>
</dbReference>
<dbReference type="Pfam" id="PF01890">
    <property type="entry name" value="CbiG_C"/>
    <property type="match status" value="1"/>
</dbReference>
<evidence type="ECO:0000259" key="1">
    <source>
        <dbReference type="Pfam" id="PF01890"/>
    </source>
</evidence>
<gene>
    <name evidence="2" type="ORF">GL300_23110</name>
</gene>
<keyword evidence="2" id="KW-0808">Transferase</keyword>
<dbReference type="GO" id="GO:0032259">
    <property type="term" value="P:methylation"/>
    <property type="evidence" value="ECO:0007669"/>
    <property type="project" value="UniProtKB-KW"/>
</dbReference>
<keyword evidence="2" id="KW-0489">Methyltransferase</keyword>
<protein>
    <submittedName>
        <fullName evidence="2">Precorrin methylase</fullName>
    </submittedName>
</protein>
<dbReference type="InterPro" id="IPR002750">
    <property type="entry name" value="CobE/GbiG_C"/>
</dbReference>
<organism evidence="2 3">
    <name type="scientific">Paracoccus litorisediminis</name>
    <dbReference type="NCBI Taxonomy" id="2006130"/>
    <lineage>
        <taxon>Bacteria</taxon>
        <taxon>Pseudomonadati</taxon>
        <taxon>Pseudomonadota</taxon>
        <taxon>Alphaproteobacteria</taxon>
        <taxon>Rhodobacterales</taxon>
        <taxon>Paracoccaceae</taxon>
        <taxon>Paracoccus</taxon>
    </lineage>
</organism>
<evidence type="ECO:0000313" key="3">
    <source>
        <dbReference type="Proteomes" id="UP000449846"/>
    </source>
</evidence>
<dbReference type="GO" id="GO:0008168">
    <property type="term" value="F:methyltransferase activity"/>
    <property type="evidence" value="ECO:0007669"/>
    <property type="project" value="UniProtKB-KW"/>
</dbReference>
<reference evidence="2 3" key="1">
    <citation type="submission" date="2019-11" db="EMBL/GenBank/DDBJ databases">
        <authorList>
            <person name="Dong K."/>
        </authorList>
    </citation>
    <scope>NUCLEOTIDE SEQUENCE [LARGE SCALE GENOMIC DNA]</scope>
    <source>
        <strain evidence="2 3">NBRC 112902</strain>
    </source>
</reference>
<sequence>MIVAGFGFRASASVGSLSDALARASGGSAVDLLATADDKSTARSFQDFATASGIPAIGVTPDPIAVQLTPTRSPASLQARGTGSMAEAAALAAAGRNARLITPRVISGDRLATCAIAIGEGP</sequence>
<dbReference type="SUPFAM" id="SSF159664">
    <property type="entry name" value="CobE/GbiG C-terminal domain-like"/>
    <property type="match status" value="1"/>
</dbReference>
<dbReference type="InterPro" id="IPR036518">
    <property type="entry name" value="CobE/GbiG_C_sf"/>
</dbReference>
<dbReference type="EMBL" id="WMIG01000025">
    <property type="protein sequence ID" value="MTH62092.1"/>
    <property type="molecule type" value="Genomic_DNA"/>
</dbReference>
<feature type="domain" description="CobE/GbiG C-terminal" evidence="1">
    <location>
        <begin position="2"/>
        <end position="117"/>
    </location>
</feature>
<dbReference type="AlphaFoldDB" id="A0A844HXA1"/>
<accession>A0A844HXA1</accession>